<reference evidence="5 6" key="1">
    <citation type="submission" date="2020-07" db="EMBL/GenBank/DDBJ databases">
        <title>Description of Limosilactobacillus balticus sp. nov., Limosilactobacillus agrestis sp. nov., Limosilactobacillus albertensis sp. nov., Limosilactobacillus rudii sp. nov., Limosilactobacillus fastidiosus sp. nov., five novel Limosilactobacillus species isolated from the vertebrate gastrointestinal tract, and proposal of 6 subspecies of Limosilactobacillus reuteri adapted to the gastrointestinal tract of specific vertebrate hosts.</title>
        <authorList>
            <person name="Li F."/>
            <person name="Cheng C."/>
            <person name="Zheng J."/>
            <person name="Quevedo R.M."/>
            <person name="Li J."/>
            <person name="Roos S."/>
            <person name="Gaenzle M.G."/>
            <person name="Walter J."/>
        </authorList>
    </citation>
    <scope>NUCLEOTIDE SEQUENCE [LARGE SCALE GENOMIC DNA]</scope>
    <source>
        <strain evidence="5 6">WF-MO7-1</strain>
    </source>
</reference>
<organism evidence="5 6">
    <name type="scientific">Limosilactobacillus fastidiosus</name>
    <dbReference type="NCBI Taxonomy" id="2759855"/>
    <lineage>
        <taxon>Bacteria</taxon>
        <taxon>Bacillati</taxon>
        <taxon>Bacillota</taxon>
        <taxon>Bacilli</taxon>
        <taxon>Lactobacillales</taxon>
        <taxon>Lactobacillaceae</taxon>
        <taxon>Limosilactobacillus</taxon>
    </lineage>
</organism>
<dbReference type="GO" id="GO:0004519">
    <property type="term" value="F:endonuclease activity"/>
    <property type="evidence" value="ECO:0007669"/>
    <property type="project" value="UniProtKB-KW"/>
</dbReference>
<keyword evidence="5" id="KW-0540">Nuclease</keyword>
<name>A0ABR6E5B5_9LACO</name>
<dbReference type="Proteomes" id="UP000544052">
    <property type="component" value="Unassembled WGS sequence"/>
</dbReference>
<dbReference type="InterPro" id="IPR044946">
    <property type="entry name" value="Restrct_endonuc_typeI_TRD_sf"/>
</dbReference>
<dbReference type="InterPro" id="IPR000055">
    <property type="entry name" value="Restrct_endonuc_typeI_TRD"/>
</dbReference>
<dbReference type="EMBL" id="JACIUZ010000011">
    <property type="protein sequence ID" value="MBB1062292.1"/>
    <property type="molecule type" value="Genomic_DNA"/>
</dbReference>
<sequence>MTLKNKEHQDFPVLTNSAQDGIVNQETFFDRKIANNTNDYYIVKPDDFVYNPRISKLAPYGPIRRNKLEITGVMSPLYYVFSLKSNTNKDYLSYYFISSTWYKFMIENGNTGARSDRFAIKDSIFQRMPIMLPIQNEQTKIGKLFNIIDKDISLQQRKLDLLKQLKKGLLQKMFADKAQVQPSLRFKPFSGNWCQNKMGDFIKEFSQKSQIEDEYPTLSSTNKGMENRNGRVDGKSNIGYKIIENGDLVLSPQNLWLGNININKIGVGIVSPSYKTFKFKNGINPDFIKPQLRTKRMLFNYENASTQGASVVRRNLDLKSFLEIKIYKPFDIKEENDISLIFNLLESLVAYHKSKLQYFTKLKKFLLQQMFI</sequence>
<comment type="caution">
    <text evidence="5">The sequence shown here is derived from an EMBL/GenBank/DDBJ whole genome shotgun (WGS) entry which is preliminary data.</text>
</comment>
<proteinExistence type="inferred from homology"/>
<gene>
    <name evidence="5" type="ORF">H5R64_00490</name>
</gene>
<keyword evidence="6" id="KW-1185">Reference proteome</keyword>
<evidence type="ECO:0000256" key="3">
    <source>
        <dbReference type="ARBA" id="ARBA00023125"/>
    </source>
</evidence>
<evidence type="ECO:0000313" key="5">
    <source>
        <dbReference type="EMBL" id="MBB1062292.1"/>
    </source>
</evidence>
<keyword evidence="3" id="KW-0238">DNA-binding</keyword>
<keyword evidence="5" id="KW-0378">Hydrolase</keyword>
<keyword evidence="5" id="KW-0255">Endonuclease</keyword>
<accession>A0ABR6E5B5</accession>
<feature type="domain" description="Type I restriction modification DNA specificity" evidence="4">
    <location>
        <begin position="7"/>
        <end position="163"/>
    </location>
</feature>
<dbReference type="PANTHER" id="PTHR30408:SF12">
    <property type="entry name" value="TYPE I RESTRICTION ENZYME MJAVIII SPECIFICITY SUBUNIT"/>
    <property type="match status" value="1"/>
</dbReference>
<keyword evidence="2" id="KW-0680">Restriction system</keyword>
<evidence type="ECO:0000256" key="2">
    <source>
        <dbReference type="ARBA" id="ARBA00022747"/>
    </source>
</evidence>
<protein>
    <submittedName>
        <fullName evidence="5">Restriction endonuclease subunit S</fullName>
    </submittedName>
</protein>
<dbReference type="PANTHER" id="PTHR30408">
    <property type="entry name" value="TYPE-1 RESTRICTION ENZYME ECOKI SPECIFICITY PROTEIN"/>
    <property type="match status" value="1"/>
</dbReference>
<dbReference type="InterPro" id="IPR052021">
    <property type="entry name" value="Type-I_RS_S_subunit"/>
</dbReference>
<dbReference type="Gene3D" id="3.90.220.20">
    <property type="entry name" value="DNA methylase specificity domains"/>
    <property type="match status" value="2"/>
</dbReference>
<evidence type="ECO:0000313" key="6">
    <source>
        <dbReference type="Proteomes" id="UP000544052"/>
    </source>
</evidence>
<dbReference type="Pfam" id="PF01420">
    <property type="entry name" value="Methylase_S"/>
    <property type="match status" value="1"/>
</dbReference>
<evidence type="ECO:0000259" key="4">
    <source>
        <dbReference type="Pfam" id="PF01420"/>
    </source>
</evidence>
<dbReference type="SUPFAM" id="SSF116734">
    <property type="entry name" value="DNA methylase specificity domain"/>
    <property type="match status" value="2"/>
</dbReference>
<comment type="similarity">
    <text evidence="1">Belongs to the type-I restriction system S methylase family.</text>
</comment>
<evidence type="ECO:0000256" key="1">
    <source>
        <dbReference type="ARBA" id="ARBA00010923"/>
    </source>
</evidence>